<protein>
    <recommendedName>
        <fullName evidence="3">HutD-family protein</fullName>
    </recommendedName>
</protein>
<dbReference type="EMBL" id="PHFW01000003">
    <property type="protein sequence ID" value="PQM27214.1"/>
    <property type="molecule type" value="Genomic_DNA"/>
</dbReference>
<evidence type="ECO:0000313" key="1">
    <source>
        <dbReference type="EMBL" id="PQM27214.1"/>
    </source>
</evidence>
<name>A0A2S8B477_9SPHN</name>
<dbReference type="InterPro" id="IPR010282">
    <property type="entry name" value="Uncharacterised_HutD/Ves"/>
</dbReference>
<evidence type="ECO:0008006" key="3">
    <source>
        <dbReference type="Google" id="ProtNLM"/>
    </source>
</evidence>
<proteinExistence type="predicted"/>
<dbReference type="Gene3D" id="2.60.120.10">
    <property type="entry name" value="Jelly Rolls"/>
    <property type="match status" value="1"/>
</dbReference>
<reference evidence="2" key="1">
    <citation type="submission" date="2017-11" db="EMBL/GenBank/DDBJ databases">
        <title>The complete genome sequence of Sphingopyxis pomeranensis sp. nov. strain WS5A3p.</title>
        <authorList>
            <person name="Kaminski M.A."/>
        </authorList>
    </citation>
    <scope>NUCLEOTIDE SEQUENCE [LARGE SCALE GENOMIC DNA]</scope>
    <source>
        <strain evidence="2">WS5A3p</strain>
    </source>
</reference>
<dbReference type="PANTHER" id="PTHR37943:SF1">
    <property type="entry name" value="PROTEIN VES"/>
    <property type="match status" value="1"/>
</dbReference>
<evidence type="ECO:0000313" key="2">
    <source>
        <dbReference type="Proteomes" id="UP000238954"/>
    </source>
</evidence>
<accession>A0A2S8B477</accession>
<gene>
    <name evidence="1" type="ORF">CVO77_14525</name>
</gene>
<sequence>MRTREGARPARHIGLSAFRLLSARDRVPRPWKNGGGVTRDIAVYPEGAGDADFLWRASIATIAAAGPFSAFPGIDRALMLLDGELVVKIGEAAHRLRPGSAALHFVGEATVSAAPVGESCTVLNIMARRGTYSATLDRWRAARATAANSLLLVAAGSAGITVDQARFDLSASDALFIDRPAGLSLSIDGPVIVAEIFHAAADQFVQ</sequence>
<dbReference type="PANTHER" id="PTHR37943">
    <property type="entry name" value="PROTEIN VES"/>
    <property type="match status" value="1"/>
</dbReference>
<dbReference type="Proteomes" id="UP000238954">
    <property type="component" value="Chromosome"/>
</dbReference>
<organism evidence="1 2">
    <name type="scientific">Sphingopyxis lindanitolerans</name>
    <dbReference type="NCBI Taxonomy" id="2054227"/>
    <lineage>
        <taxon>Bacteria</taxon>
        <taxon>Pseudomonadati</taxon>
        <taxon>Pseudomonadota</taxon>
        <taxon>Alphaproteobacteria</taxon>
        <taxon>Sphingomonadales</taxon>
        <taxon>Sphingomonadaceae</taxon>
        <taxon>Sphingopyxis</taxon>
    </lineage>
</organism>
<dbReference type="SUPFAM" id="SSF51182">
    <property type="entry name" value="RmlC-like cupins"/>
    <property type="match status" value="1"/>
</dbReference>
<dbReference type="InterPro" id="IPR011051">
    <property type="entry name" value="RmlC_Cupin_sf"/>
</dbReference>
<keyword evidence="2" id="KW-1185">Reference proteome</keyword>
<dbReference type="Pfam" id="PF05962">
    <property type="entry name" value="HutD"/>
    <property type="match status" value="1"/>
</dbReference>
<comment type="caution">
    <text evidence="1">The sequence shown here is derived from an EMBL/GenBank/DDBJ whole genome shotgun (WGS) entry which is preliminary data.</text>
</comment>
<dbReference type="AlphaFoldDB" id="A0A2S8B477"/>
<dbReference type="CDD" id="cd20293">
    <property type="entry name" value="cupin_HutD_N"/>
    <property type="match status" value="1"/>
</dbReference>
<dbReference type="InterPro" id="IPR014710">
    <property type="entry name" value="RmlC-like_jellyroll"/>
</dbReference>